<sequence length="545" mass="57670">MYSKIAAVSALISAVSAQQACSSTAERHPALTWQRCSAGNTCANVQASVVLDSNWRWTHTTGASVTNCYTGNEWNPTYCPDGTTCAENCCVDGADYSGSYGISTSGSSLDLKFVTNHANGRNVGSRVYLMEPGTQDRYQMFNLLNNEFTFDVDVSNLACGLNGALYFVSMDPDGGSAEYPLNQAGARYGTGYCDSQCPRDVKFIGGRANVEGWGGSSENSGVGDMGACCAEMDIWEANSISTAYTPHPCVDNSYHICDSDDCGGTYSPIRYAGDCDPDGCDFNSWRQGNRTFYGPGSGFTINTNQRVTVVTQFHTTGGELSDIRRFYVQNGRVIANSESTLGPSGNSITQDFCDAQKTAFGDEDIFNLRGGLAQMGRAAESMVLVMSIWDDYHSNMLWLDSTFPVDATGPGASRGSCPTTSGAPEDVEAEFPDANVVFSNIRFGPIGSTFNSGGTNPPVSSSSRPASTSTRASSSSSSVRTSATSSVRTTSTSSIRTSTTSRAPTPSGAPVWGQCGGQGWTGPTTCVAGACCTVAHQWYSQCLPC</sequence>
<keyword evidence="10 11" id="KW-0624">Polysaccharide degradation</keyword>
<keyword evidence="16" id="KW-1185">Reference proteome</keyword>
<name>A0A084ARF3_STACB</name>
<evidence type="ECO:0000256" key="4">
    <source>
        <dbReference type="ARBA" id="ARBA00022801"/>
    </source>
</evidence>
<organism evidence="15 16">
    <name type="scientific">Stachybotrys chartarum (strain CBS 109288 / IBT 7711)</name>
    <name type="common">Toxic black mold</name>
    <name type="synonym">Stilbospora chartarum</name>
    <dbReference type="NCBI Taxonomy" id="1280523"/>
    <lineage>
        <taxon>Eukaryota</taxon>
        <taxon>Fungi</taxon>
        <taxon>Dikarya</taxon>
        <taxon>Ascomycota</taxon>
        <taxon>Pezizomycotina</taxon>
        <taxon>Sordariomycetes</taxon>
        <taxon>Hypocreomycetidae</taxon>
        <taxon>Hypocreales</taxon>
        <taxon>Stachybotryaceae</taxon>
        <taxon>Stachybotrys</taxon>
    </lineage>
</organism>
<dbReference type="InterPro" id="IPR013320">
    <property type="entry name" value="ConA-like_dom_sf"/>
</dbReference>
<keyword evidence="6" id="KW-1015">Disulfide bond</keyword>
<evidence type="ECO:0000256" key="5">
    <source>
        <dbReference type="ARBA" id="ARBA00023001"/>
    </source>
</evidence>
<evidence type="ECO:0000256" key="8">
    <source>
        <dbReference type="ARBA" id="ARBA00023277"/>
    </source>
</evidence>
<evidence type="ECO:0000256" key="10">
    <source>
        <dbReference type="ARBA" id="ARBA00023326"/>
    </source>
</evidence>
<dbReference type="HOGENOM" id="CLU_020817_3_2_1"/>
<accession>A0A084ARF3</accession>
<proteinExistence type="inferred from homology"/>
<dbReference type="PANTHER" id="PTHR33753">
    <property type="entry name" value="1,4-BETA-D-GLUCAN CELLOBIOHYDROLASE B"/>
    <property type="match status" value="1"/>
</dbReference>
<keyword evidence="4 11" id="KW-0378">Hydrolase</keyword>
<dbReference type="PROSITE" id="PS51164">
    <property type="entry name" value="CBM1_2"/>
    <property type="match status" value="1"/>
</dbReference>
<dbReference type="InterPro" id="IPR001722">
    <property type="entry name" value="Glyco_hydro_7"/>
</dbReference>
<protein>
    <recommendedName>
        <fullName evidence="11">Glucanase</fullName>
        <ecNumber evidence="11">3.2.1.-</ecNumber>
    </recommendedName>
</protein>
<evidence type="ECO:0000256" key="2">
    <source>
        <dbReference type="ARBA" id="ARBA00006044"/>
    </source>
</evidence>
<keyword evidence="8" id="KW-0119">Carbohydrate metabolism</keyword>
<reference evidence="15 16" key="1">
    <citation type="journal article" date="2014" name="BMC Genomics">
        <title>Comparative genome sequencing reveals chemotype-specific gene clusters in the toxigenic black mold Stachybotrys.</title>
        <authorList>
            <person name="Semeiks J."/>
            <person name="Borek D."/>
            <person name="Otwinowski Z."/>
            <person name="Grishin N.V."/>
        </authorList>
    </citation>
    <scope>NUCLEOTIDE SEQUENCE [LARGE SCALE GENOMIC DNA]</scope>
    <source>
        <strain evidence="16">CBS 109288 / IBT 7711</strain>
    </source>
</reference>
<dbReference type="EC" id="3.2.1.-" evidence="11"/>
<dbReference type="SMART" id="SM00236">
    <property type="entry name" value="fCBD"/>
    <property type="match status" value="1"/>
</dbReference>
<dbReference type="Pfam" id="PF00840">
    <property type="entry name" value="Glyco_hydro_7"/>
    <property type="match status" value="1"/>
</dbReference>
<dbReference type="InterPro" id="IPR035971">
    <property type="entry name" value="CBD_sf"/>
</dbReference>
<dbReference type="PRINTS" id="PR00734">
    <property type="entry name" value="GLHYDRLASE7"/>
</dbReference>
<dbReference type="PANTHER" id="PTHR33753:SF2">
    <property type="entry name" value="GLYCOSIDE HYDROLASE FAMILY 7 PROTEIN"/>
    <property type="match status" value="1"/>
</dbReference>
<dbReference type="AlphaFoldDB" id="A0A084ARF3"/>
<dbReference type="GO" id="GO:0030248">
    <property type="term" value="F:cellulose binding"/>
    <property type="evidence" value="ECO:0007669"/>
    <property type="project" value="InterPro"/>
</dbReference>
<dbReference type="Proteomes" id="UP000028045">
    <property type="component" value="Unassembled WGS sequence"/>
</dbReference>
<evidence type="ECO:0000313" key="15">
    <source>
        <dbReference type="EMBL" id="KEY67882.1"/>
    </source>
</evidence>
<evidence type="ECO:0000259" key="14">
    <source>
        <dbReference type="PROSITE" id="PS51164"/>
    </source>
</evidence>
<evidence type="ECO:0000256" key="6">
    <source>
        <dbReference type="ARBA" id="ARBA00023157"/>
    </source>
</evidence>
<feature type="domain" description="CBM1" evidence="14">
    <location>
        <begin position="507"/>
        <end position="543"/>
    </location>
</feature>
<dbReference type="InterPro" id="IPR000254">
    <property type="entry name" value="CBD"/>
</dbReference>
<dbReference type="GO" id="GO:0016162">
    <property type="term" value="F:cellulose 1,4-beta-cellobiosidase activity"/>
    <property type="evidence" value="ECO:0007669"/>
    <property type="project" value="UniProtKB-EC"/>
</dbReference>
<dbReference type="PROSITE" id="PS00562">
    <property type="entry name" value="CBM1_1"/>
    <property type="match status" value="1"/>
</dbReference>
<dbReference type="OrthoDB" id="412382at2759"/>
<evidence type="ECO:0000256" key="13">
    <source>
        <dbReference type="SAM" id="SignalP"/>
    </source>
</evidence>
<dbReference type="SMR" id="A0A084ARF3"/>
<evidence type="ECO:0000256" key="12">
    <source>
        <dbReference type="SAM" id="MobiDB-lite"/>
    </source>
</evidence>
<keyword evidence="9 11" id="KW-0326">Glycosidase</keyword>
<keyword evidence="5 11" id="KW-0136">Cellulose degradation</keyword>
<keyword evidence="3 13" id="KW-0732">Signal</keyword>
<evidence type="ECO:0000256" key="11">
    <source>
        <dbReference type="RuleBase" id="RU361164"/>
    </source>
</evidence>
<dbReference type="GO" id="GO:0030245">
    <property type="term" value="P:cellulose catabolic process"/>
    <property type="evidence" value="ECO:0007669"/>
    <property type="project" value="UniProtKB-KW"/>
</dbReference>
<dbReference type="SUPFAM" id="SSF49899">
    <property type="entry name" value="Concanavalin A-like lectins/glucanases"/>
    <property type="match status" value="1"/>
</dbReference>
<feature type="compositionally biased region" description="Low complexity" evidence="12">
    <location>
        <begin position="458"/>
        <end position="506"/>
    </location>
</feature>
<feature type="chain" id="PRO_5001771224" description="Glucanase" evidence="13">
    <location>
        <begin position="18"/>
        <end position="545"/>
    </location>
</feature>
<dbReference type="GO" id="GO:0005576">
    <property type="term" value="C:extracellular region"/>
    <property type="evidence" value="ECO:0007669"/>
    <property type="project" value="InterPro"/>
</dbReference>
<keyword evidence="7" id="KW-0325">Glycoprotein</keyword>
<dbReference type="EMBL" id="KL648598">
    <property type="protein sequence ID" value="KEY67882.1"/>
    <property type="molecule type" value="Genomic_DNA"/>
</dbReference>
<comment type="catalytic activity">
    <reaction evidence="1">
        <text>Hydrolysis of (1-&gt;4)-beta-D-glucosidic linkages in cellulose and cellotetraose, releasing cellobiose from the non-reducing ends of the chains.</text>
        <dbReference type="EC" id="3.2.1.91"/>
    </reaction>
</comment>
<evidence type="ECO:0000256" key="3">
    <source>
        <dbReference type="ARBA" id="ARBA00022729"/>
    </source>
</evidence>
<gene>
    <name evidence="15" type="ORF">S7711_02093</name>
</gene>
<dbReference type="CDD" id="cd07999">
    <property type="entry name" value="GH7_CBH_EG"/>
    <property type="match status" value="1"/>
</dbReference>
<evidence type="ECO:0000256" key="9">
    <source>
        <dbReference type="ARBA" id="ARBA00023295"/>
    </source>
</evidence>
<feature type="signal peptide" evidence="13">
    <location>
        <begin position="1"/>
        <end position="17"/>
    </location>
</feature>
<dbReference type="FunFam" id="2.70.100.10:FF:000001">
    <property type="entry name" value="Glucanase"/>
    <property type="match status" value="1"/>
</dbReference>
<comment type="similarity">
    <text evidence="2 11">Belongs to the glycosyl hydrolase 7 (cellulase C) family.</text>
</comment>
<dbReference type="SUPFAM" id="SSF57180">
    <property type="entry name" value="Cellulose-binding domain"/>
    <property type="match status" value="1"/>
</dbReference>
<dbReference type="InterPro" id="IPR037019">
    <property type="entry name" value="Glyco_hydro_7_sf"/>
</dbReference>
<evidence type="ECO:0000256" key="7">
    <source>
        <dbReference type="ARBA" id="ARBA00023180"/>
    </source>
</evidence>
<dbReference type="Gene3D" id="2.70.100.10">
    <property type="entry name" value="Glycoside hydrolase, family 7, domain"/>
    <property type="match status" value="1"/>
</dbReference>
<dbReference type="Pfam" id="PF00734">
    <property type="entry name" value="CBM_1"/>
    <property type="match status" value="1"/>
</dbReference>
<evidence type="ECO:0000256" key="1">
    <source>
        <dbReference type="ARBA" id="ARBA00001641"/>
    </source>
</evidence>
<feature type="region of interest" description="Disordered" evidence="12">
    <location>
        <begin position="449"/>
        <end position="511"/>
    </location>
</feature>
<evidence type="ECO:0000313" key="16">
    <source>
        <dbReference type="Proteomes" id="UP000028045"/>
    </source>
</evidence>